<name>A0A8T0R5Y6_PANVG</name>
<dbReference type="Proteomes" id="UP000823388">
    <property type="component" value="Chromosome 6N"/>
</dbReference>
<dbReference type="EMBL" id="CM029048">
    <property type="protein sequence ID" value="KAG2580545.1"/>
    <property type="molecule type" value="Genomic_DNA"/>
</dbReference>
<comment type="caution">
    <text evidence="1">The sequence shown here is derived from an EMBL/GenBank/DDBJ whole genome shotgun (WGS) entry which is preliminary data.</text>
</comment>
<proteinExistence type="predicted"/>
<reference evidence="1" key="1">
    <citation type="submission" date="2020-05" db="EMBL/GenBank/DDBJ databases">
        <title>WGS assembly of Panicum virgatum.</title>
        <authorList>
            <person name="Lovell J.T."/>
            <person name="Jenkins J."/>
            <person name="Shu S."/>
            <person name="Juenger T.E."/>
            <person name="Schmutz J."/>
        </authorList>
    </citation>
    <scope>NUCLEOTIDE SEQUENCE</scope>
    <source>
        <strain evidence="1">AP13</strain>
    </source>
</reference>
<evidence type="ECO:0000313" key="2">
    <source>
        <dbReference type="Proteomes" id="UP000823388"/>
    </source>
</evidence>
<protein>
    <submittedName>
        <fullName evidence="1">Uncharacterized protein</fullName>
    </submittedName>
</protein>
<keyword evidence="2" id="KW-1185">Reference proteome</keyword>
<sequence length="127" mass="13936">MDRHLSRRIQIGCRHDTLTRAFQSPKSCGRTCEVGLVPCLVDDPSPGSWSGQEPTNQTNQKLLGTDWLACSLFLDLTVHSSRAHILISPIVHGGSVTLIYLITAFIACDFDAPSLPRGLFTMGKNKQ</sequence>
<accession>A0A8T0R5Y6</accession>
<evidence type="ECO:0000313" key="1">
    <source>
        <dbReference type="EMBL" id="KAG2580545.1"/>
    </source>
</evidence>
<gene>
    <name evidence="1" type="ORF">PVAP13_6NG353900</name>
</gene>
<organism evidence="1 2">
    <name type="scientific">Panicum virgatum</name>
    <name type="common">Blackwell switchgrass</name>
    <dbReference type="NCBI Taxonomy" id="38727"/>
    <lineage>
        <taxon>Eukaryota</taxon>
        <taxon>Viridiplantae</taxon>
        <taxon>Streptophyta</taxon>
        <taxon>Embryophyta</taxon>
        <taxon>Tracheophyta</taxon>
        <taxon>Spermatophyta</taxon>
        <taxon>Magnoliopsida</taxon>
        <taxon>Liliopsida</taxon>
        <taxon>Poales</taxon>
        <taxon>Poaceae</taxon>
        <taxon>PACMAD clade</taxon>
        <taxon>Panicoideae</taxon>
        <taxon>Panicodae</taxon>
        <taxon>Paniceae</taxon>
        <taxon>Panicinae</taxon>
        <taxon>Panicum</taxon>
        <taxon>Panicum sect. Hiantes</taxon>
    </lineage>
</organism>
<dbReference type="AlphaFoldDB" id="A0A8T0R5Y6"/>